<evidence type="ECO:0000313" key="7">
    <source>
        <dbReference type="Proteomes" id="UP001497516"/>
    </source>
</evidence>
<evidence type="ECO:0000256" key="2">
    <source>
        <dbReference type="ARBA" id="ARBA00022801"/>
    </source>
</evidence>
<dbReference type="SUPFAM" id="SSF52200">
    <property type="entry name" value="Toll/Interleukin receptor TIR domain"/>
    <property type="match status" value="1"/>
</dbReference>
<dbReference type="Pfam" id="PF01582">
    <property type="entry name" value="TIR"/>
    <property type="match status" value="1"/>
</dbReference>
<sequence>MGGGEISPGLVRAMIGESKIYVPIFSEHYACSRWCLEELAQMVECWKRGKGGHLFLPIFYYVEPRDVRHQQGPYKQAFEQLAQKHSPQIISEWKEALQEVGKMRGWYIHRFNRQGAMIDQIVSAVALHLKSSRQ</sequence>
<dbReference type="GO" id="GO:0007165">
    <property type="term" value="P:signal transduction"/>
    <property type="evidence" value="ECO:0007669"/>
    <property type="project" value="InterPro"/>
</dbReference>
<accession>A0AAV2DIB1</accession>
<comment type="catalytic activity">
    <reaction evidence="4">
        <text>NAD(+) + H2O = ADP-D-ribose + nicotinamide + H(+)</text>
        <dbReference type="Rhea" id="RHEA:16301"/>
        <dbReference type="ChEBI" id="CHEBI:15377"/>
        <dbReference type="ChEBI" id="CHEBI:15378"/>
        <dbReference type="ChEBI" id="CHEBI:17154"/>
        <dbReference type="ChEBI" id="CHEBI:57540"/>
        <dbReference type="ChEBI" id="CHEBI:57967"/>
        <dbReference type="EC" id="3.2.2.6"/>
    </reaction>
    <physiologicalReaction direction="left-to-right" evidence="4">
        <dbReference type="Rhea" id="RHEA:16302"/>
    </physiologicalReaction>
</comment>
<dbReference type="GO" id="GO:0061809">
    <property type="term" value="F:NAD+ nucleosidase activity, cyclic ADP-ribose generating"/>
    <property type="evidence" value="ECO:0007669"/>
    <property type="project" value="UniProtKB-EC"/>
</dbReference>
<evidence type="ECO:0000256" key="4">
    <source>
        <dbReference type="ARBA" id="ARBA00047304"/>
    </source>
</evidence>
<dbReference type="InterPro" id="IPR000157">
    <property type="entry name" value="TIR_dom"/>
</dbReference>
<evidence type="ECO:0000259" key="5">
    <source>
        <dbReference type="PROSITE" id="PS50104"/>
    </source>
</evidence>
<dbReference type="PANTHER" id="PTHR32009:SF39">
    <property type="entry name" value="TIR DOMAIN-CONTAINING PROTEIN"/>
    <property type="match status" value="1"/>
</dbReference>
<evidence type="ECO:0000313" key="6">
    <source>
        <dbReference type="EMBL" id="CAL1372859.1"/>
    </source>
</evidence>
<dbReference type="PROSITE" id="PS50104">
    <property type="entry name" value="TIR"/>
    <property type="match status" value="1"/>
</dbReference>
<dbReference type="PANTHER" id="PTHR32009">
    <property type="entry name" value="TMV RESISTANCE PROTEIN N-LIKE"/>
    <property type="match status" value="1"/>
</dbReference>
<gene>
    <name evidence="6" type="ORF">LTRI10_LOCUS14829</name>
</gene>
<protein>
    <recommendedName>
        <fullName evidence="1">ADP-ribosyl cyclase/cyclic ADP-ribose hydrolase</fullName>
        <ecNumber evidence="1">3.2.2.6</ecNumber>
    </recommendedName>
</protein>
<keyword evidence="7" id="KW-1185">Reference proteome</keyword>
<proteinExistence type="predicted"/>
<name>A0AAV2DIB1_9ROSI</name>
<dbReference type="Proteomes" id="UP001497516">
    <property type="component" value="Chromosome 2"/>
</dbReference>
<evidence type="ECO:0000256" key="3">
    <source>
        <dbReference type="ARBA" id="ARBA00023027"/>
    </source>
</evidence>
<organism evidence="6 7">
    <name type="scientific">Linum trigynum</name>
    <dbReference type="NCBI Taxonomy" id="586398"/>
    <lineage>
        <taxon>Eukaryota</taxon>
        <taxon>Viridiplantae</taxon>
        <taxon>Streptophyta</taxon>
        <taxon>Embryophyta</taxon>
        <taxon>Tracheophyta</taxon>
        <taxon>Spermatophyta</taxon>
        <taxon>Magnoliopsida</taxon>
        <taxon>eudicotyledons</taxon>
        <taxon>Gunneridae</taxon>
        <taxon>Pentapetalae</taxon>
        <taxon>rosids</taxon>
        <taxon>fabids</taxon>
        <taxon>Malpighiales</taxon>
        <taxon>Linaceae</taxon>
        <taxon>Linum</taxon>
    </lineage>
</organism>
<dbReference type="Gene3D" id="3.40.50.10140">
    <property type="entry name" value="Toll/interleukin-1 receptor homology (TIR) domain"/>
    <property type="match status" value="1"/>
</dbReference>
<dbReference type="AlphaFoldDB" id="A0AAV2DIB1"/>
<dbReference type="EMBL" id="OZ034815">
    <property type="protein sequence ID" value="CAL1372859.1"/>
    <property type="molecule type" value="Genomic_DNA"/>
</dbReference>
<reference evidence="6 7" key="1">
    <citation type="submission" date="2024-04" db="EMBL/GenBank/DDBJ databases">
        <authorList>
            <person name="Fracassetti M."/>
        </authorList>
    </citation>
    <scope>NUCLEOTIDE SEQUENCE [LARGE SCALE GENOMIC DNA]</scope>
</reference>
<evidence type="ECO:0000256" key="1">
    <source>
        <dbReference type="ARBA" id="ARBA00011982"/>
    </source>
</evidence>
<dbReference type="InterPro" id="IPR035897">
    <property type="entry name" value="Toll_tir_struct_dom_sf"/>
</dbReference>
<feature type="domain" description="TIR" evidence="5">
    <location>
        <begin position="1"/>
        <end position="129"/>
    </location>
</feature>
<keyword evidence="2" id="KW-0378">Hydrolase</keyword>
<dbReference type="EC" id="3.2.2.6" evidence="1"/>
<keyword evidence="3" id="KW-0520">NAD</keyword>